<dbReference type="InterPro" id="IPR037198">
    <property type="entry name" value="MutL_C_sf"/>
</dbReference>
<evidence type="ECO:0000259" key="8">
    <source>
        <dbReference type="SMART" id="SM01340"/>
    </source>
</evidence>
<dbReference type="EMBL" id="JAJBZT010000002">
    <property type="protein sequence ID" value="MCB6182768.1"/>
    <property type="molecule type" value="Genomic_DNA"/>
</dbReference>
<evidence type="ECO:0000256" key="4">
    <source>
        <dbReference type="ARBA" id="ARBA00023204"/>
    </source>
</evidence>
<dbReference type="InterPro" id="IPR014762">
    <property type="entry name" value="DNA_mismatch_repair_CS"/>
</dbReference>
<dbReference type="InterPro" id="IPR014790">
    <property type="entry name" value="MutL_C"/>
</dbReference>
<comment type="caution">
    <text evidence="9">The sequence shown here is derived from an EMBL/GenBank/DDBJ whole genome shotgun (WGS) entry which is preliminary data.</text>
</comment>
<dbReference type="CDD" id="cd03482">
    <property type="entry name" value="MutL_Trans_MutL"/>
    <property type="match status" value="1"/>
</dbReference>
<dbReference type="Gene3D" id="3.30.1540.20">
    <property type="entry name" value="MutL, C-terminal domain, dimerisation subdomain"/>
    <property type="match status" value="1"/>
</dbReference>
<feature type="domain" description="MutL C-terminal dimerisation" evidence="7">
    <location>
        <begin position="431"/>
        <end position="574"/>
    </location>
</feature>
<dbReference type="Gene3D" id="3.30.565.10">
    <property type="entry name" value="Histidine kinase-like ATPase, C-terminal domain"/>
    <property type="match status" value="1"/>
</dbReference>
<dbReference type="InterPro" id="IPR013507">
    <property type="entry name" value="DNA_mismatch_S5_2-like"/>
</dbReference>
<reference evidence="9" key="1">
    <citation type="submission" date="2021-10" db="EMBL/GenBank/DDBJ databases">
        <title>The complete genome sequence of Leeia sp. TBRC 13508.</title>
        <authorList>
            <person name="Charoenyingcharoen P."/>
            <person name="Yukphan P."/>
        </authorList>
    </citation>
    <scope>NUCLEOTIDE SEQUENCE</scope>
    <source>
        <strain evidence="9">TBRC 13508</strain>
    </source>
</reference>
<evidence type="ECO:0000259" key="7">
    <source>
        <dbReference type="SMART" id="SM00853"/>
    </source>
</evidence>
<name>A0ABS8D3J2_9NEIS</name>
<feature type="region of interest" description="Disordered" evidence="6">
    <location>
        <begin position="349"/>
        <end position="370"/>
    </location>
</feature>
<proteinExistence type="inferred from homology"/>
<evidence type="ECO:0000256" key="3">
    <source>
        <dbReference type="ARBA" id="ARBA00022763"/>
    </source>
</evidence>
<dbReference type="NCBIfam" id="NF000949">
    <property type="entry name" value="PRK00095.1-2"/>
    <property type="match status" value="1"/>
</dbReference>
<dbReference type="SMART" id="SM01340">
    <property type="entry name" value="DNA_mis_repair"/>
    <property type="match status" value="1"/>
</dbReference>
<dbReference type="GO" id="GO:0004519">
    <property type="term" value="F:endonuclease activity"/>
    <property type="evidence" value="ECO:0007669"/>
    <property type="project" value="UniProtKB-KW"/>
</dbReference>
<dbReference type="SUPFAM" id="SSF55874">
    <property type="entry name" value="ATPase domain of HSP90 chaperone/DNA topoisomerase II/histidine kinase"/>
    <property type="match status" value="1"/>
</dbReference>
<dbReference type="SMART" id="SM00853">
    <property type="entry name" value="MutL_C"/>
    <property type="match status" value="1"/>
</dbReference>
<accession>A0ABS8D3J2</accession>
<dbReference type="PANTHER" id="PTHR10073">
    <property type="entry name" value="DNA MISMATCH REPAIR PROTEIN MLH, PMS, MUTL"/>
    <property type="match status" value="1"/>
</dbReference>
<organism evidence="9 10">
    <name type="scientific">Leeia speluncae</name>
    <dbReference type="NCBI Taxonomy" id="2884804"/>
    <lineage>
        <taxon>Bacteria</taxon>
        <taxon>Pseudomonadati</taxon>
        <taxon>Pseudomonadota</taxon>
        <taxon>Betaproteobacteria</taxon>
        <taxon>Neisseriales</taxon>
        <taxon>Leeiaceae</taxon>
        <taxon>Leeia</taxon>
    </lineage>
</organism>
<evidence type="ECO:0000256" key="6">
    <source>
        <dbReference type="SAM" id="MobiDB-lite"/>
    </source>
</evidence>
<dbReference type="Pfam" id="PF01119">
    <property type="entry name" value="DNA_mis_repair"/>
    <property type="match status" value="1"/>
</dbReference>
<keyword evidence="9" id="KW-0540">Nuclease</keyword>
<protein>
    <recommendedName>
        <fullName evidence="2 5">DNA mismatch repair protein MutL</fullName>
    </recommendedName>
</protein>
<dbReference type="InterPro" id="IPR014721">
    <property type="entry name" value="Ribsml_uS5_D2-typ_fold_subgr"/>
</dbReference>
<sequence length="618" mass="67593">MPTIALLPDHLINQIAAGEVVERPASALKEIVENSLDAGATDVHIQLQEGGITLIKVSDNGCGIQKEQLSLALARHATSKIRSLNDLEQVGSLGFRGEGLASIAAVSRLTLTSRETGSDYAWQVETQEGEISAPAPAALQKGTVIEVRDVYYNTPARRKFLKTATTEFGHCDDTCKRLALAWPTVSFTFSHNGKVCWKFPIQSRQARIAAVLGESFMEEGLPVDAANGQLSLYGMIGSPTQSRSSRDAQYFFVNGRFVKDKLVSHALREAYRDVLHHERHPVYALFFTLPPDLVDVNVHPQKSEVKFRDSGAVYRLLKGAIQQVLAGTVAGAQTPSIDTNMSTSIPFTPSSQVGERADTGTPPWQTSQPQWGKFEQTRMPLSAGENTPAYFSQLRPVDLPATSFVSNSQTTSSPQPLPDTVDSQSPPLGFAVAQIHGVYVLAQNQYGLVVVDMHAAHERILYEKLKQAIDAHTVVSQPLLIPASFHATSVEMATAQQQEEALRELGFELAPVSPTHLALRAVPIALQKADPVSLVRDILKDLSEVGSSNVLLAKRNEILATMACHGAVRANRHLTLPEMNALLREMEATERSDQCNHGRPTWFQLSMNDLDKLFMRGQ</sequence>
<dbReference type="InterPro" id="IPR036890">
    <property type="entry name" value="HATPase_C_sf"/>
</dbReference>
<dbReference type="InterPro" id="IPR020568">
    <property type="entry name" value="Ribosomal_Su5_D2-typ_SF"/>
</dbReference>
<keyword evidence="10" id="KW-1185">Reference proteome</keyword>
<dbReference type="InterPro" id="IPR042121">
    <property type="entry name" value="MutL_C_regsub"/>
</dbReference>
<dbReference type="HAMAP" id="MF_00149">
    <property type="entry name" value="DNA_mis_repair"/>
    <property type="match status" value="1"/>
</dbReference>
<dbReference type="InterPro" id="IPR020667">
    <property type="entry name" value="DNA_mismatch_repair_MutL"/>
</dbReference>
<comment type="function">
    <text evidence="5">This protein is involved in the repair of mismatches in DNA. It is required for dam-dependent methyl-directed DNA mismatch repair. May act as a 'molecular matchmaker', a protein that promotes the formation of a stable complex between two or more DNA-binding proteins in an ATP-dependent manner without itself being part of a final effector complex.</text>
</comment>
<dbReference type="SUPFAM" id="SSF54211">
    <property type="entry name" value="Ribosomal protein S5 domain 2-like"/>
    <property type="match status" value="1"/>
</dbReference>
<dbReference type="Proteomes" id="UP001165395">
    <property type="component" value="Unassembled WGS sequence"/>
</dbReference>
<evidence type="ECO:0000313" key="9">
    <source>
        <dbReference type="EMBL" id="MCB6182768.1"/>
    </source>
</evidence>
<dbReference type="InterPro" id="IPR038973">
    <property type="entry name" value="MutL/Mlh/Pms-like"/>
</dbReference>
<dbReference type="PROSITE" id="PS00058">
    <property type="entry name" value="DNA_MISMATCH_REPAIR_1"/>
    <property type="match status" value="1"/>
</dbReference>
<keyword evidence="3 5" id="KW-0227">DNA damage</keyword>
<evidence type="ECO:0000256" key="5">
    <source>
        <dbReference type="HAMAP-Rule" id="MF_00149"/>
    </source>
</evidence>
<dbReference type="Gene3D" id="3.30.230.10">
    <property type="match status" value="1"/>
</dbReference>
<dbReference type="CDD" id="cd16926">
    <property type="entry name" value="HATPase_MutL-MLH-PMS-like"/>
    <property type="match status" value="1"/>
</dbReference>
<dbReference type="Gene3D" id="3.30.1370.100">
    <property type="entry name" value="MutL, C-terminal domain, regulatory subdomain"/>
    <property type="match status" value="1"/>
</dbReference>
<evidence type="ECO:0000313" key="10">
    <source>
        <dbReference type="Proteomes" id="UP001165395"/>
    </source>
</evidence>
<comment type="similarity">
    <text evidence="1 5">Belongs to the DNA mismatch repair MutL/HexB family.</text>
</comment>
<keyword evidence="4 5" id="KW-0234">DNA repair</keyword>
<dbReference type="PANTHER" id="PTHR10073:SF12">
    <property type="entry name" value="DNA MISMATCH REPAIR PROTEIN MLH1"/>
    <property type="match status" value="1"/>
</dbReference>
<gene>
    <name evidence="5 9" type="primary">mutL</name>
    <name evidence="9" type="ORF">LIN78_04290</name>
</gene>
<dbReference type="NCBIfam" id="TIGR00585">
    <property type="entry name" value="mutl"/>
    <property type="match status" value="1"/>
</dbReference>
<dbReference type="Pfam" id="PF13589">
    <property type="entry name" value="HATPase_c_3"/>
    <property type="match status" value="1"/>
</dbReference>
<dbReference type="Pfam" id="PF08676">
    <property type="entry name" value="MutL_C"/>
    <property type="match status" value="1"/>
</dbReference>
<evidence type="ECO:0000256" key="2">
    <source>
        <dbReference type="ARBA" id="ARBA00021975"/>
    </source>
</evidence>
<dbReference type="InterPro" id="IPR042120">
    <property type="entry name" value="MutL_C_dimsub"/>
</dbReference>
<dbReference type="SUPFAM" id="SSF118116">
    <property type="entry name" value="DNA mismatch repair protein MutL"/>
    <property type="match status" value="1"/>
</dbReference>
<keyword evidence="9" id="KW-0378">Hydrolase</keyword>
<evidence type="ECO:0000256" key="1">
    <source>
        <dbReference type="ARBA" id="ARBA00006082"/>
    </source>
</evidence>
<dbReference type="RefSeq" id="WP_227178833.1">
    <property type="nucleotide sequence ID" value="NZ_JAJBZT010000002.1"/>
</dbReference>
<dbReference type="InterPro" id="IPR002099">
    <property type="entry name" value="MutL/Mlh/PMS"/>
</dbReference>
<feature type="domain" description="DNA mismatch repair protein S5" evidence="8">
    <location>
        <begin position="208"/>
        <end position="326"/>
    </location>
</feature>
<keyword evidence="9" id="KW-0255">Endonuclease</keyword>